<evidence type="ECO:0000256" key="7">
    <source>
        <dbReference type="SAM" id="Phobius"/>
    </source>
</evidence>
<keyword evidence="4 7" id="KW-0812">Transmembrane</keyword>
<dbReference type="Proteomes" id="UP000177197">
    <property type="component" value="Unassembled WGS sequence"/>
</dbReference>
<name>A0A1F5CD34_9BACT</name>
<feature type="transmembrane region" description="Helical" evidence="7">
    <location>
        <begin position="112"/>
        <end position="128"/>
    </location>
</feature>
<dbReference type="Pfam" id="PF02397">
    <property type="entry name" value="Bac_transf"/>
    <property type="match status" value="1"/>
</dbReference>
<feature type="transmembrane region" description="Helical" evidence="7">
    <location>
        <begin position="265"/>
        <end position="286"/>
    </location>
</feature>
<keyword evidence="5 7" id="KW-1133">Transmembrane helix</keyword>
<dbReference type="PANTHER" id="PTHR30576">
    <property type="entry name" value="COLANIC BIOSYNTHESIS UDP-GLUCOSE LIPID CARRIER TRANSFERASE"/>
    <property type="match status" value="1"/>
</dbReference>
<comment type="caution">
    <text evidence="9">The sequence shown here is derived from an EMBL/GenBank/DDBJ whole genome shotgun (WGS) entry which is preliminary data.</text>
</comment>
<sequence length="447" mass="51350">MAWQRHIKVFLLLTGDIFVFYVSLALTLVIRYAIINRDIATFISSVNVHLIPFTIIFIFWLITLWMAGLYDLAKLRNDDLFYKTITIAFGINTAIAIAFFYFISYFIITPKISLFIDIAVTFLALGFWRTRFNEWLQKSLHINLVFLGAGPETLELKEHLVHNPQLGYKVVAAIAPDNIDELKSIFETHKISLIVSALRFDQTERLTKILLEFLKKGTNISDLDKFYEAITGRVPVSIIQEVWFLENIGEVQQAFYETAKRAFDILGAALLGIITLAIFPFAALAIKVSYPGPVFYRQPRIGRNNKMFILTKFRSLADGINKDGEMRKPVEEEITRVGKFLRKTHIDELPQTWNILLGQMSFIGPRPEKPNFVKKLSDEIPFYDMRHLVKPGIAGWAQLNNPYAGPSVRETIEKLQYDLYYIKNRSILLDIKVMLKTLRVLLSGAGR</sequence>
<dbReference type="GO" id="GO:0016020">
    <property type="term" value="C:membrane"/>
    <property type="evidence" value="ECO:0007669"/>
    <property type="project" value="UniProtKB-SubCell"/>
</dbReference>
<organism evidence="9 10">
    <name type="scientific">Candidatus Azambacteria bacterium RIFCSPLOWO2_02_FULL_44_14</name>
    <dbReference type="NCBI Taxonomy" id="1797306"/>
    <lineage>
        <taxon>Bacteria</taxon>
        <taxon>Candidatus Azamiibacteriota</taxon>
    </lineage>
</organism>
<gene>
    <name evidence="9" type="ORF">A3I30_01580</name>
</gene>
<accession>A0A1F5CD34</accession>
<evidence type="ECO:0000256" key="6">
    <source>
        <dbReference type="ARBA" id="ARBA00023136"/>
    </source>
</evidence>
<evidence type="ECO:0000313" key="10">
    <source>
        <dbReference type="Proteomes" id="UP000177197"/>
    </source>
</evidence>
<evidence type="ECO:0000256" key="3">
    <source>
        <dbReference type="ARBA" id="ARBA00022679"/>
    </source>
</evidence>
<feature type="transmembrane region" description="Helical" evidence="7">
    <location>
        <begin position="9"/>
        <end position="30"/>
    </location>
</feature>
<feature type="transmembrane region" description="Helical" evidence="7">
    <location>
        <begin position="50"/>
        <end position="73"/>
    </location>
</feature>
<reference evidence="9 10" key="1">
    <citation type="journal article" date="2016" name="Nat. Commun.">
        <title>Thousands of microbial genomes shed light on interconnected biogeochemical processes in an aquifer system.</title>
        <authorList>
            <person name="Anantharaman K."/>
            <person name="Brown C.T."/>
            <person name="Hug L.A."/>
            <person name="Sharon I."/>
            <person name="Castelle C.J."/>
            <person name="Probst A.J."/>
            <person name="Thomas B.C."/>
            <person name="Singh A."/>
            <person name="Wilkins M.J."/>
            <person name="Karaoz U."/>
            <person name="Brodie E.L."/>
            <person name="Williams K.H."/>
            <person name="Hubbard S.S."/>
            <person name="Banfield J.F."/>
        </authorList>
    </citation>
    <scope>NUCLEOTIDE SEQUENCE [LARGE SCALE GENOMIC DNA]</scope>
</reference>
<feature type="transmembrane region" description="Helical" evidence="7">
    <location>
        <begin position="85"/>
        <end position="106"/>
    </location>
</feature>
<comment type="subcellular location">
    <subcellularLocation>
        <location evidence="1">Membrane</location>
        <topology evidence="1">Multi-pass membrane protein</topology>
    </subcellularLocation>
</comment>
<feature type="domain" description="Bacterial sugar transferase" evidence="8">
    <location>
        <begin position="260"/>
        <end position="442"/>
    </location>
</feature>
<dbReference type="GO" id="GO:0016780">
    <property type="term" value="F:phosphotransferase activity, for other substituted phosphate groups"/>
    <property type="evidence" value="ECO:0007669"/>
    <property type="project" value="TreeGrafter"/>
</dbReference>
<evidence type="ECO:0000256" key="1">
    <source>
        <dbReference type="ARBA" id="ARBA00004141"/>
    </source>
</evidence>
<dbReference type="AlphaFoldDB" id="A0A1F5CD34"/>
<dbReference type="InterPro" id="IPR003362">
    <property type="entry name" value="Bact_transf"/>
</dbReference>
<evidence type="ECO:0000313" key="9">
    <source>
        <dbReference type="EMBL" id="OGD40745.1"/>
    </source>
</evidence>
<keyword evidence="6 7" id="KW-0472">Membrane</keyword>
<keyword evidence="3" id="KW-0808">Transferase</keyword>
<dbReference type="InterPro" id="IPR017475">
    <property type="entry name" value="EPS_sugar_tfrase"/>
</dbReference>
<evidence type="ECO:0000259" key="8">
    <source>
        <dbReference type="Pfam" id="PF02397"/>
    </source>
</evidence>
<evidence type="ECO:0000256" key="2">
    <source>
        <dbReference type="ARBA" id="ARBA00006464"/>
    </source>
</evidence>
<protein>
    <recommendedName>
        <fullName evidence="8">Bacterial sugar transferase domain-containing protein</fullName>
    </recommendedName>
</protein>
<dbReference type="NCBIfam" id="TIGR03025">
    <property type="entry name" value="EPS_sugtrans"/>
    <property type="match status" value="1"/>
</dbReference>
<evidence type="ECO:0000256" key="4">
    <source>
        <dbReference type="ARBA" id="ARBA00022692"/>
    </source>
</evidence>
<dbReference type="PANTHER" id="PTHR30576:SF0">
    <property type="entry name" value="UNDECAPRENYL-PHOSPHATE N-ACETYLGALACTOSAMINYL 1-PHOSPHATE TRANSFERASE-RELATED"/>
    <property type="match status" value="1"/>
</dbReference>
<comment type="similarity">
    <text evidence="2">Belongs to the bacterial sugar transferase family.</text>
</comment>
<proteinExistence type="inferred from homology"/>
<evidence type="ECO:0000256" key="5">
    <source>
        <dbReference type="ARBA" id="ARBA00022989"/>
    </source>
</evidence>
<dbReference type="EMBL" id="MEYV01000001">
    <property type="protein sequence ID" value="OGD40745.1"/>
    <property type="molecule type" value="Genomic_DNA"/>
</dbReference>